<keyword evidence="5 9" id="KW-0472">Membrane</keyword>
<evidence type="ECO:0000256" key="4">
    <source>
        <dbReference type="ARBA" id="ARBA00022989"/>
    </source>
</evidence>
<feature type="transmembrane region" description="Helical" evidence="9">
    <location>
        <begin position="289"/>
        <end position="311"/>
    </location>
</feature>
<feature type="transmembrane region" description="Helical" evidence="9">
    <location>
        <begin position="331"/>
        <end position="353"/>
    </location>
</feature>
<dbReference type="GO" id="GO:0089718">
    <property type="term" value="P:amino acid import across plasma membrane"/>
    <property type="evidence" value="ECO:0007669"/>
    <property type="project" value="TreeGrafter"/>
</dbReference>
<feature type="disulfide bond" evidence="7">
    <location>
        <begin position="166"/>
        <end position="175"/>
    </location>
</feature>
<dbReference type="PROSITE" id="PS00754">
    <property type="entry name" value="NA_NEUROTRAN_SYMP_2"/>
    <property type="match status" value="1"/>
</dbReference>
<feature type="binding site" evidence="6">
    <location>
        <position position="63"/>
    </location>
    <ligand>
        <name>Na(+)</name>
        <dbReference type="ChEBI" id="CHEBI:29101"/>
        <label>1</label>
    </ligand>
</feature>
<feature type="binding site" evidence="6">
    <location>
        <position position="402"/>
    </location>
    <ligand>
        <name>Na(+)</name>
        <dbReference type="ChEBI" id="CHEBI:29101"/>
        <label>1</label>
    </ligand>
</feature>
<dbReference type="AlphaFoldDB" id="A0A1S3JUI9"/>
<keyword evidence="6" id="KW-0479">Metal-binding</keyword>
<gene>
    <name evidence="11" type="primary">LOC106176240</name>
</gene>
<evidence type="ECO:0000256" key="8">
    <source>
        <dbReference type="RuleBase" id="RU003732"/>
    </source>
</evidence>
<evidence type="ECO:0000256" key="7">
    <source>
        <dbReference type="PIRSR" id="PIRSR600175-2"/>
    </source>
</evidence>
<dbReference type="PROSITE" id="PS50267">
    <property type="entry name" value="NA_NEUROTRAN_SYMP_3"/>
    <property type="match status" value="1"/>
</dbReference>
<dbReference type="OMA" id="SKMPYYE"/>
<evidence type="ECO:0000256" key="5">
    <source>
        <dbReference type="ARBA" id="ARBA00023136"/>
    </source>
</evidence>
<dbReference type="InterPro" id="IPR000175">
    <property type="entry name" value="Na/ntran_symport"/>
</dbReference>
<evidence type="ECO:0000256" key="3">
    <source>
        <dbReference type="ARBA" id="ARBA00022692"/>
    </source>
</evidence>
<evidence type="ECO:0000256" key="1">
    <source>
        <dbReference type="ARBA" id="ARBA00004141"/>
    </source>
</evidence>
<feature type="binding site" evidence="6">
    <location>
        <position position="67"/>
    </location>
    <ligand>
        <name>Na(+)</name>
        <dbReference type="ChEBI" id="CHEBI:29101"/>
        <label>1</label>
    </ligand>
</feature>
<dbReference type="RefSeq" id="XP_013413993.1">
    <property type="nucleotide sequence ID" value="XM_013558539.1"/>
</dbReference>
<dbReference type="GeneID" id="106176240"/>
<feature type="transmembrane region" description="Helical" evidence="9">
    <location>
        <begin position="126"/>
        <end position="154"/>
    </location>
</feature>
<feature type="binding site" evidence="6">
    <location>
        <position position="401"/>
    </location>
    <ligand>
        <name>Na(+)</name>
        <dbReference type="ChEBI" id="CHEBI:29101"/>
        <label>1</label>
    </ligand>
</feature>
<comment type="similarity">
    <text evidence="8">Belongs to the sodium:neurotransmitter symporter (SNF) (TC 2.A.22) family.</text>
</comment>
<reference evidence="11" key="1">
    <citation type="submission" date="2025-08" db="UniProtKB">
        <authorList>
            <consortium name="RefSeq"/>
        </authorList>
    </citation>
    <scope>IDENTIFICATION</scope>
    <source>
        <tissue evidence="11">Gonads</tissue>
    </source>
</reference>
<accession>A0A1S3JUI9</accession>
<dbReference type="GO" id="GO:0005886">
    <property type="term" value="C:plasma membrane"/>
    <property type="evidence" value="ECO:0007669"/>
    <property type="project" value="TreeGrafter"/>
</dbReference>
<comment type="subcellular location">
    <subcellularLocation>
        <location evidence="1">Membrane</location>
        <topology evidence="1">Multi-pass membrane protein</topology>
    </subcellularLocation>
</comment>
<dbReference type="PRINTS" id="PR00176">
    <property type="entry name" value="NANEUSMPORT"/>
</dbReference>
<dbReference type="PANTHER" id="PTHR11616:SF303">
    <property type="entry name" value="SODIUM- AND CHLORIDE-DEPENDENT GABA TRANSPORTER INE"/>
    <property type="match status" value="1"/>
</dbReference>
<keyword evidence="10" id="KW-1185">Reference proteome</keyword>
<feature type="transmembrane region" description="Helical" evidence="9">
    <location>
        <begin position="216"/>
        <end position="235"/>
    </location>
</feature>
<feature type="transmembrane region" description="Helical" evidence="9">
    <location>
        <begin position="247"/>
        <end position="269"/>
    </location>
</feature>
<feature type="transmembrane region" description="Helical" evidence="9">
    <location>
        <begin position="545"/>
        <end position="565"/>
    </location>
</feature>
<evidence type="ECO:0000256" key="9">
    <source>
        <dbReference type="SAM" id="Phobius"/>
    </source>
</evidence>
<organism evidence="10 11">
    <name type="scientific">Lingula anatina</name>
    <name type="common">Brachiopod</name>
    <name type="synonym">Lingula unguis</name>
    <dbReference type="NCBI Taxonomy" id="7574"/>
    <lineage>
        <taxon>Eukaryota</taxon>
        <taxon>Metazoa</taxon>
        <taxon>Spiralia</taxon>
        <taxon>Lophotrochozoa</taxon>
        <taxon>Brachiopoda</taxon>
        <taxon>Linguliformea</taxon>
        <taxon>Lingulata</taxon>
        <taxon>Lingulida</taxon>
        <taxon>Linguloidea</taxon>
        <taxon>Lingulidae</taxon>
        <taxon>Lingula</taxon>
    </lineage>
</organism>
<evidence type="ECO:0000256" key="6">
    <source>
        <dbReference type="PIRSR" id="PIRSR600175-1"/>
    </source>
</evidence>
<evidence type="ECO:0000313" key="10">
    <source>
        <dbReference type="Proteomes" id="UP000085678"/>
    </source>
</evidence>
<feature type="binding site" evidence="6">
    <location>
        <position position="301"/>
    </location>
    <ligand>
        <name>Na(+)</name>
        <dbReference type="ChEBI" id="CHEBI:29101"/>
        <label>1</label>
    </ligand>
</feature>
<dbReference type="OrthoDB" id="6581954at2759"/>
<feature type="transmembrane region" description="Helical" evidence="9">
    <location>
        <begin position="54"/>
        <end position="72"/>
    </location>
</feature>
<protein>
    <recommendedName>
        <fullName evidence="8">Transporter</fullName>
    </recommendedName>
</protein>
<keyword evidence="7" id="KW-1015">Disulfide bond</keyword>
<keyword evidence="3 8" id="KW-0812">Transmembrane</keyword>
<keyword evidence="8" id="KW-0769">Symport</keyword>
<feature type="binding site" evidence="6">
    <location>
        <position position="398"/>
    </location>
    <ligand>
        <name>Na(+)</name>
        <dbReference type="ChEBI" id="CHEBI:29101"/>
        <label>1</label>
    </ligand>
</feature>
<proteinExistence type="inferred from homology"/>
<dbReference type="InterPro" id="IPR037272">
    <property type="entry name" value="SNS_sf"/>
</dbReference>
<sequence>MKYFEANQHDHFEDFPGSEMQEFSEPVGESKVAPYEKPVEQHVVRPNWGKKLEFILACVGYAVGLGNVWRFPYLCYISGGGAFLIPYFIMLFLCGIPLLYMEMAVGQYTRLGPIGALEKLCPLFKGAGLATVVISYLLCTYYNVIIAWAGYYFVQCFQTELPWATCNHTWNSDKCWDDYSPNATLLRPNDSVSPSEEFYNNNVLEQTSGIDVVGSIRWQLLIPLFISWVAVYFCIWKGVKSTGKVVYFTATFPYVVLIVLFGRGITLPGSYKGISFFIYPKWELLLDPAVWVNAAAQNFNSIGIAFGSLIAFSSYNKFNNRIFPDVMSVSLLNAATSIFAGFVIFSILGHIAYTQGKEVEDVVTQGPGLVFVTYPAALVNMPISQLWAALFFFMLMCLGIDSQFAMVEVIITSLEDHFGRFIYRFLRRKELLVLVVCVISFLIGLIYITQGGIYFFRLVDAYAAGISLMYLAFFEVVAIVWIYGANRLARNVKEMTGNYPYMYFRVCWWSFAPLLILAIWIFGWVKYKPITYGNYIYPDWAIGLGWGVALLSILCIPGGMIHALYQAEGQTLWQRFRNSLRSKLEDSVPKPFNGVVMVSMNEKEQL</sequence>
<feature type="binding site" evidence="6">
    <location>
        <position position="60"/>
    </location>
    <ligand>
        <name>Na(+)</name>
        <dbReference type="ChEBI" id="CHEBI:29101"/>
        <label>1</label>
    </ligand>
</feature>
<keyword evidence="4 9" id="KW-1133">Transmembrane helix</keyword>
<dbReference type="FunCoup" id="A0A1S3JUI9">
    <property type="interactions" value="20"/>
</dbReference>
<dbReference type="GO" id="GO:0005283">
    <property type="term" value="F:amino acid:sodium symporter activity"/>
    <property type="evidence" value="ECO:0007669"/>
    <property type="project" value="TreeGrafter"/>
</dbReference>
<evidence type="ECO:0000313" key="11">
    <source>
        <dbReference type="RefSeq" id="XP_013413993.1"/>
    </source>
</evidence>
<feature type="binding site" evidence="6">
    <location>
        <position position="333"/>
    </location>
    <ligand>
        <name>Na(+)</name>
        <dbReference type="ChEBI" id="CHEBI:29101"/>
        <label>1</label>
    </ligand>
</feature>
<feature type="transmembrane region" description="Helical" evidence="9">
    <location>
        <begin position="462"/>
        <end position="485"/>
    </location>
</feature>
<keyword evidence="6" id="KW-0915">Sodium</keyword>
<feature type="transmembrane region" description="Helical" evidence="9">
    <location>
        <begin position="84"/>
        <end position="105"/>
    </location>
</feature>
<feature type="transmembrane region" description="Helical" evidence="9">
    <location>
        <begin position="431"/>
        <end position="456"/>
    </location>
</feature>
<dbReference type="Pfam" id="PF00209">
    <property type="entry name" value="SNF"/>
    <property type="match status" value="1"/>
</dbReference>
<dbReference type="PANTHER" id="PTHR11616">
    <property type="entry name" value="SODIUM/CHLORIDE DEPENDENT TRANSPORTER"/>
    <property type="match status" value="1"/>
</dbReference>
<dbReference type="PROSITE" id="PS00610">
    <property type="entry name" value="NA_NEUROTRAN_SYMP_1"/>
    <property type="match status" value="1"/>
</dbReference>
<keyword evidence="2 8" id="KW-0813">Transport</keyword>
<dbReference type="Proteomes" id="UP000085678">
    <property type="component" value="Unplaced"/>
</dbReference>
<dbReference type="KEGG" id="lak:106176240"/>
<feature type="binding site" evidence="6">
    <location>
        <position position="62"/>
    </location>
    <ligand>
        <name>Na(+)</name>
        <dbReference type="ChEBI" id="CHEBI:29101"/>
        <label>1</label>
    </ligand>
</feature>
<dbReference type="GO" id="GO:0046872">
    <property type="term" value="F:metal ion binding"/>
    <property type="evidence" value="ECO:0007669"/>
    <property type="project" value="UniProtKB-KW"/>
</dbReference>
<feature type="transmembrane region" description="Helical" evidence="9">
    <location>
        <begin position="506"/>
        <end position="525"/>
    </location>
</feature>
<dbReference type="InParanoid" id="A0A1S3JUI9"/>
<dbReference type="SUPFAM" id="SSF161070">
    <property type="entry name" value="SNF-like"/>
    <property type="match status" value="1"/>
</dbReference>
<name>A0A1S3JUI9_LINAN</name>
<evidence type="ECO:0000256" key="2">
    <source>
        <dbReference type="ARBA" id="ARBA00022448"/>
    </source>
</evidence>